<sequence>MSIYGRLRPEHFSGPFSLHIQHLAVIMSGSSSSSFQIGDFLQRFPLGGSSNS</sequence>
<dbReference type="EMBL" id="GBRH01233396">
    <property type="protein sequence ID" value="JAD64499.1"/>
    <property type="molecule type" value="Transcribed_RNA"/>
</dbReference>
<accession>A0A0A9BKL1</accession>
<protein>
    <submittedName>
        <fullName evidence="1">Uncharacterized protein</fullName>
    </submittedName>
</protein>
<reference evidence="1" key="1">
    <citation type="submission" date="2014-09" db="EMBL/GenBank/DDBJ databases">
        <authorList>
            <person name="Magalhaes I.L.F."/>
            <person name="Oliveira U."/>
            <person name="Santos F.R."/>
            <person name="Vidigal T.H.D.A."/>
            <person name="Brescovit A.D."/>
            <person name="Santos A.J."/>
        </authorList>
    </citation>
    <scope>NUCLEOTIDE SEQUENCE</scope>
    <source>
        <tissue evidence="1">Shoot tissue taken approximately 20 cm above the soil surface</tissue>
    </source>
</reference>
<organism evidence="1">
    <name type="scientific">Arundo donax</name>
    <name type="common">Giant reed</name>
    <name type="synonym">Donax arundinaceus</name>
    <dbReference type="NCBI Taxonomy" id="35708"/>
    <lineage>
        <taxon>Eukaryota</taxon>
        <taxon>Viridiplantae</taxon>
        <taxon>Streptophyta</taxon>
        <taxon>Embryophyta</taxon>
        <taxon>Tracheophyta</taxon>
        <taxon>Spermatophyta</taxon>
        <taxon>Magnoliopsida</taxon>
        <taxon>Liliopsida</taxon>
        <taxon>Poales</taxon>
        <taxon>Poaceae</taxon>
        <taxon>PACMAD clade</taxon>
        <taxon>Arundinoideae</taxon>
        <taxon>Arundineae</taxon>
        <taxon>Arundo</taxon>
    </lineage>
</organism>
<name>A0A0A9BKL1_ARUDO</name>
<proteinExistence type="predicted"/>
<reference evidence="1" key="2">
    <citation type="journal article" date="2015" name="Data Brief">
        <title>Shoot transcriptome of the giant reed, Arundo donax.</title>
        <authorList>
            <person name="Barrero R.A."/>
            <person name="Guerrero F.D."/>
            <person name="Moolhuijzen P."/>
            <person name="Goolsby J.A."/>
            <person name="Tidwell J."/>
            <person name="Bellgard S.E."/>
            <person name="Bellgard M.I."/>
        </authorList>
    </citation>
    <scope>NUCLEOTIDE SEQUENCE</scope>
    <source>
        <tissue evidence="1">Shoot tissue taken approximately 20 cm above the soil surface</tissue>
    </source>
</reference>
<dbReference type="AlphaFoldDB" id="A0A0A9BKL1"/>
<evidence type="ECO:0000313" key="1">
    <source>
        <dbReference type="EMBL" id="JAD64499.1"/>
    </source>
</evidence>